<name>A0A4W3GEI5_CALMI</name>
<evidence type="ECO:0000256" key="6">
    <source>
        <dbReference type="ARBA" id="ARBA00022679"/>
    </source>
</evidence>
<accession>A0A4W3GEI5</accession>
<dbReference type="PANTHER" id="PTHR11214">
    <property type="entry name" value="BETA-1,3-N-ACETYLGLUCOSAMINYLTRANSFERASE"/>
    <property type="match status" value="1"/>
</dbReference>
<comment type="subunit">
    <text evidence="15">Interacts with B3GNT8; this interaction greatly increases B3GNT2 catalytic activity, independently of B3GNT8 enzymatic activity.</text>
</comment>
<dbReference type="PANTHER" id="PTHR11214:SF87">
    <property type="entry name" value="UDP-GLCNAC:BETAGAL BETA-1,3-N-ACETYLGLUCOSAMINYLTRANSFERASE 8"/>
    <property type="match status" value="1"/>
</dbReference>
<dbReference type="InParanoid" id="A0A4W3GEI5"/>
<keyword evidence="12" id="KW-0325">Glycoprotein</keyword>
<proteinExistence type="inferred from homology"/>
<evidence type="ECO:0000256" key="16">
    <source>
        <dbReference type="RuleBase" id="RU363063"/>
    </source>
</evidence>
<dbReference type="GeneTree" id="ENSGT00940000161895"/>
<evidence type="ECO:0000313" key="18">
    <source>
        <dbReference type="Proteomes" id="UP000314986"/>
    </source>
</evidence>
<evidence type="ECO:0000313" key="17">
    <source>
        <dbReference type="Ensembl" id="ENSCMIP00000001292.1"/>
    </source>
</evidence>
<keyword evidence="11 16" id="KW-0472">Membrane</keyword>
<dbReference type="AlphaFoldDB" id="A0A4W3GEI5"/>
<reference evidence="18" key="2">
    <citation type="journal article" date="2007" name="PLoS Biol.">
        <title>Survey sequencing and comparative analysis of the elephant shark (Callorhinchus milii) genome.</title>
        <authorList>
            <person name="Venkatesh B."/>
            <person name="Kirkness E.F."/>
            <person name="Loh Y.H."/>
            <person name="Halpern A.L."/>
            <person name="Lee A.P."/>
            <person name="Johnson J."/>
            <person name="Dandona N."/>
            <person name="Viswanathan L.D."/>
            <person name="Tay A."/>
            <person name="Venter J.C."/>
            <person name="Strausberg R.L."/>
            <person name="Brenner S."/>
        </authorList>
    </citation>
    <scope>NUCLEOTIDE SEQUENCE [LARGE SCALE GENOMIC DNA]</scope>
</reference>
<comment type="catalytic activity">
    <reaction evidence="14">
        <text>a beta-D-galactosyl-(1-&gt;4)-N-acetyl-beta-D-glucosaminyl derivative + UDP-N-acetyl-alpha-D-glucosamine = an N-acetyl-beta-D-glucosaminyl-(1-&gt;3)-beta-D-galactosyl-(1-&gt;4)-N-acetyl-beta-D-glucosaminyl derivative + UDP + H(+)</text>
        <dbReference type="Rhea" id="RHEA:14389"/>
        <dbReference type="ChEBI" id="CHEBI:15378"/>
        <dbReference type="ChEBI" id="CHEBI:57705"/>
        <dbReference type="ChEBI" id="CHEBI:58223"/>
        <dbReference type="ChEBI" id="CHEBI:133507"/>
        <dbReference type="ChEBI" id="CHEBI:134090"/>
        <dbReference type="EC" id="2.4.1.149"/>
    </reaction>
</comment>
<feature type="transmembrane region" description="Helical" evidence="16">
    <location>
        <begin position="6"/>
        <end position="27"/>
    </location>
</feature>
<evidence type="ECO:0000256" key="2">
    <source>
        <dbReference type="ARBA" id="ARBA00004323"/>
    </source>
</evidence>
<dbReference type="Pfam" id="PF01762">
    <property type="entry name" value="Galactosyl_T"/>
    <property type="match status" value="1"/>
</dbReference>
<evidence type="ECO:0000256" key="15">
    <source>
        <dbReference type="ARBA" id="ARBA00065824"/>
    </source>
</evidence>
<dbReference type="Gene3D" id="3.90.550.50">
    <property type="match status" value="1"/>
</dbReference>
<reference evidence="17" key="4">
    <citation type="submission" date="2025-08" db="UniProtKB">
        <authorList>
            <consortium name="Ensembl"/>
        </authorList>
    </citation>
    <scope>IDENTIFICATION</scope>
</reference>
<dbReference type="GO" id="GO:0006493">
    <property type="term" value="P:protein O-linked glycosylation"/>
    <property type="evidence" value="ECO:0007669"/>
    <property type="project" value="TreeGrafter"/>
</dbReference>
<comment type="pathway">
    <text evidence="3">Protein modification; protein glycosylation.</text>
</comment>
<evidence type="ECO:0000256" key="8">
    <source>
        <dbReference type="ARBA" id="ARBA00022968"/>
    </source>
</evidence>
<dbReference type="GeneID" id="103174154"/>
<dbReference type="InterPro" id="IPR002659">
    <property type="entry name" value="Glyco_trans_31"/>
</dbReference>
<reference evidence="18" key="3">
    <citation type="journal article" date="2014" name="Nature">
        <title>Elephant shark genome provides unique insights into gnathostome evolution.</title>
        <authorList>
            <consortium name="International Elephant Shark Genome Sequencing Consortium"/>
            <person name="Venkatesh B."/>
            <person name="Lee A.P."/>
            <person name="Ravi V."/>
            <person name="Maurya A.K."/>
            <person name="Lian M.M."/>
            <person name="Swann J.B."/>
            <person name="Ohta Y."/>
            <person name="Flajnik M.F."/>
            <person name="Sutoh Y."/>
            <person name="Kasahara M."/>
            <person name="Hoon S."/>
            <person name="Gangu V."/>
            <person name="Roy S.W."/>
            <person name="Irimia M."/>
            <person name="Korzh V."/>
            <person name="Kondrychyn I."/>
            <person name="Lim Z.W."/>
            <person name="Tay B.H."/>
            <person name="Tohari S."/>
            <person name="Kong K.W."/>
            <person name="Ho S."/>
            <person name="Lorente-Galdos B."/>
            <person name="Quilez J."/>
            <person name="Marques-Bonet T."/>
            <person name="Raney B.J."/>
            <person name="Ingham P.W."/>
            <person name="Tay A."/>
            <person name="Hillier L.W."/>
            <person name="Minx P."/>
            <person name="Boehm T."/>
            <person name="Wilson R.K."/>
            <person name="Brenner S."/>
            <person name="Warren W.C."/>
        </authorList>
    </citation>
    <scope>NUCLEOTIDE SEQUENCE [LARGE SCALE GENOMIC DNA]</scope>
</reference>
<comment type="subcellular location">
    <subcellularLocation>
        <location evidence="2 16">Golgi apparatus membrane</location>
        <topology evidence="2 16">Single-pass type II membrane protein</topology>
    </subcellularLocation>
</comment>
<keyword evidence="18" id="KW-1185">Reference proteome</keyword>
<dbReference type="GO" id="GO:0030311">
    <property type="term" value="P:poly-N-acetyllactosamine biosynthetic process"/>
    <property type="evidence" value="ECO:0007669"/>
    <property type="project" value="TreeGrafter"/>
</dbReference>
<reference evidence="18" key="1">
    <citation type="journal article" date="2006" name="Science">
        <title>Ancient noncoding elements conserved in the human genome.</title>
        <authorList>
            <person name="Venkatesh B."/>
            <person name="Kirkness E.F."/>
            <person name="Loh Y.H."/>
            <person name="Halpern A.L."/>
            <person name="Lee A.P."/>
            <person name="Johnson J."/>
            <person name="Dandona N."/>
            <person name="Viswanathan L.D."/>
            <person name="Tay A."/>
            <person name="Venter J.C."/>
            <person name="Strausberg R.L."/>
            <person name="Brenner S."/>
        </authorList>
    </citation>
    <scope>NUCLEOTIDE SEQUENCE [LARGE SCALE GENOMIC DNA]</scope>
</reference>
<dbReference type="Ensembl" id="ENSCMIT00000001355.1">
    <property type="protein sequence ID" value="ENSCMIP00000001292.1"/>
    <property type="gene ID" value="ENSCMIG00000000858.1"/>
</dbReference>
<keyword evidence="8 16" id="KW-0735">Signal-anchor</keyword>
<comment type="cofactor">
    <cofactor evidence="1">
        <name>Mn(2+)</name>
        <dbReference type="ChEBI" id="CHEBI:29035"/>
    </cofactor>
</comment>
<evidence type="ECO:0000256" key="14">
    <source>
        <dbReference type="ARBA" id="ARBA00050470"/>
    </source>
</evidence>
<dbReference type="FunFam" id="3.90.550.50:FF:000010">
    <property type="entry name" value="Hexosyltransferase"/>
    <property type="match status" value="1"/>
</dbReference>
<dbReference type="RefSeq" id="XP_042201553.1">
    <property type="nucleotide sequence ID" value="XM_042345619.1"/>
</dbReference>
<keyword evidence="5 16" id="KW-0328">Glycosyltransferase</keyword>
<evidence type="ECO:0000256" key="5">
    <source>
        <dbReference type="ARBA" id="ARBA00022676"/>
    </source>
</evidence>
<evidence type="ECO:0000256" key="12">
    <source>
        <dbReference type="ARBA" id="ARBA00023180"/>
    </source>
</evidence>
<evidence type="ECO:0000256" key="3">
    <source>
        <dbReference type="ARBA" id="ARBA00004922"/>
    </source>
</evidence>
<evidence type="ECO:0000256" key="13">
    <source>
        <dbReference type="ARBA" id="ARBA00023211"/>
    </source>
</evidence>
<dbReference type="GO" id="GO:0000139">
    <property type="term" value="C:Golgi membrane"/>
    <property type="evidence" value="ECO:0007669"/>
    <property type="project" value="UniProtKB-SubCell"/>
</dbReference>
<keyword evidence="9 16" id="KW-1133">Transmembrane helix</keyword>
<organism evidence="17 18">
    <name type="scientific">Callorhinchus milii</name>
    <name type="common">Ghost shark</name>
    <dbReference type="NCBI Taxonomy" id="7868"/>
    <lineage>
        <taxon>Eukaryota</taxon>
        <taxon>Metazoa</taxon>
        <taxon>Chordata</taxon>
        <taxon>Craniata</taxon>
        <taxon>Vertebrata</taxon>
        <taxon>Chondrichthyes</taxon>
        <taxon>Holocephali</taxon>
        <taxon>Chimaeriformes</taxon>
        <taxon>Callorhinchidae</taxon>
        <taxon>Callorhinchus</taxon>
    </lineage>
</organism>
<dbReference type="GO" id="GO:0016262">
    <property type="term" value="F:protein N-acetylglucosaminyltransferase activity"/>
    <property type="evidence" value="ECO:0007669"/>
    <property type="project" value="TreeGrafter"/>
</dbReference>
<evidence type="ECO:0000256" key="9">
    <source>
        <dbReference type="ARBA" id="ARBA00022989"/>
    </source>
</evidence>
<keyword evidence="7 16" id="KW-0812">Transmembrane</keyword>
<evidence type="ECO:0000256" key="7">
    <source>
        <dbReference type="ARBA" id="ARBA00022692"/>
    </source>
</evidence>
<evidence type="ECO:0000256" key="10">
    <source>
        <dbReference type="ARBA" id="ARBA00023034"/>
    </source>
</evidence>
<dbReference type="OMA" id="LQWDFHE"/>
<comment type="similarity">
    <text evidence="4 16">Belongs to the glycosyltransferase 31 family.</text>
</comment>
<dbReference type="EC" id="2.4.1.-" evidence="16"/>
<dbReference type="GO" id="GO:0008532">
    <property type="term" value="F:N-acetyllactosaminide beta-1,3-N-acetylglucosaminyltransferase activity"/>
    <property type="evidence" value="ECO:0007669"/>
    <property type="project" value="UniProtKB-EC"/>
</dbReference>
<evidence type="ECO:0000256" key="1">
    <source>
        <dbReference type="ARBA" id="ARBA00001936"/>
    </source>
</evidence>
<gene>
    <name evidence="17" type="primary">b3gnt2l</name>
</gene>
<evidence type="ECO:0000256" key="4">
    <source>
        <dbReference type="ARBA" id="ARBA00008661"/>
    </source>
</evidence>
<keyword evidence="6" id="KW-0808">Transferase</keyword>
<dbReference type="Proteomes" id="UP000314986">
    <property type="component" value="Unassembled WGS sequence"/>
</dbReference>
<dbReference type="RefSeq" id="XP_042201552.1">
    <property type="nucleotide sequence ID" value="XM_042345618.1"/>
</dbReference>
<evidence type="ECO:0000256" key="11">
    <source>
        <dbReference type="ARBA" id="ARBA00023136"/>
    </source>
</evidence>
<reference evidence="17" key="5">
    <citation type="submission" date="2025-09" db="UniProtKB">
        <authorList>
            <consortium name="Ensembl"/>
        </authorList>
    </citation>
    <scope>IDENTIFICATION</scope>
</reference>
<dbReference type="OrthoDB" id="5957813at2759"/>
<sequence>MMRLNVQNGVVFGVLGICLINVFVNIFRIPQRGYRPRNLNNTSETTQPVARVELIQISHQFKNFVPVKSAFWNKRQHQMFQLVDLLLETSGVYIPPRCQLTDGHGSIDNFNTYPQPLKDFVRYIGCRHFPQLIDHPRKCQPEPFLLLVVKSVVGSFERRQAIRETWGKEGKVEGLEVRLVFLLGSSRGEGYGPNLKALLGFEDGLYGDLLQWDFRDTLFNLTLKDTLFLRWADTHCPGARYIFKGDDDIFLNTPALVSHLRSLNQTETSSPIYLGQSILNASPLRDLKSKYFIPSTLYEGAYPGYMGGGGFVYSGSLIKPLYAVSHYIPFFPIDDVFTGMCFLALGVSPTHHEGFRTFDIDQRHRRDPCVHRDLLLVHQRTPLEVTWLWEAVRNPELKC</sequence>
<protein>
    <recommendedName>
        <fullName evidence="16">Hexosyltransferase</fullName>
        <ecNumber evidence="16">2.4.1.-</ecNumber>
    </recommendedName>
</protein>
<dbReference type="RefSeq" id="XP_042201554.1">
    <property type="nucleotide sequence ID" value="XM_042345620.1"/>
</dbReference>
<keyword evidence="10 16" id="KW-0333">Golgi apparatus</keyword>
<keyword evidence="13" id="KW-0464">Manganese</keyword>